<dbReference type="PANTHER" id="PTHR34047">
    <property type="entry name" value="NUCLEAR INTRON MATURASE 1, MITOCHONDRIAL-RELATED"/>
    <property type="match status" value="1"/>
</dbReference>
<feature type="domain" description="Reverse transcriptase" evidence="1">
    <location>
        <begin position="45"/>
        <end position="290"/>
    </location>
</feature>
<sequence>MSIKNVYYEITSFENLLRADKNCASQHTDKWEIIEFRRNLEENLLNLRDRLRRLDIPPVRYRSFLVFDPKVRKVIYTDYTTKVIQRAIYDVLYEPIQRGFITDTYACVTDRGQHEAVRRLASWFHEFNGRGQYAYYYKFDVRKFFYRIDHEVLMNIIKKKISDKYTVELMRYYMCSTQRPFGMPLDGNHLTITDDEMLWDKGIAIGGGLSHMIGNMYLDQLDQYAKRTLGIKKYIRFADDIIITDTDKGKLKEYGKLLTQFLNEKLLLEFNDRCALRPNRCGCEFVGCVIYPDHVLLRKSTTLRMKKNLRRVAEKYKKYEVSFDYCKQVAASYAGMLEHVDGNRFKDKLWEDFVLTHNMEE</sequence>
<dbReference type="AlphaFoldDB" id="A0A414A7U0"/>
<proteinExistence type="predicted"/>
<dbReference type="InterPro" id="IPR043502">
    <property type="entry name" value="DNA/RNA_pol_sf"/>
</dbReference>
<protein>
    <recommendedName>
        <fullName evidence="1">Reverse transcriptase domain-containing protein</fullName>
    </recommendedName>
</protein>
<evidence type="ECO:0000313" key="3">
    <source>
        <dbReference type="Proteomes" id="UP000286104"/>
    </source>
</evidence>
<dbReference type="InterPro" id="IPR000477">
    <property type="entry name" value="RT_dom"/>
</dbReference>
<accession>A0A414A7U0</accession>
<organism evidence="2 3">
    <name type="scientific">Agathobacter rectalis</name>
    <dbReference type="NCBI Taxonomy" id="39491"/>
    <lineage>
        <taxon>Bacteria</taxon>
        <taxon>Bacillati</taxon>
        <taxon>Bacillota</taxon>
        <taxon>Clostridia</taxon>
        <taxon>Lachnospirales</taxon>
        <taxon>Lachnospiraceae</taxon>
        <taxon>Agathobacter</taxon>
    </lineage>
</organism>
<gene>
    <name evidence="2" type="ORF">DW848_00700</name>
</gene>
<evidence type="ECO:0000259" key="1">
    <source>
        <dbReference type="PROSITE" id="PS50878"/>
    </source>
</evidence>
<dbReference type="PANTHER" id="PTHR34047:SF8">
    <property type="entry name" value="PROTEIN YKFC"/>
    <property type="match status" value="1"/>
</dbReference>
<dbReference type="SUPFAM" id="SSF56672">
    <property type="entry name" value="DNA/RNA polymerases"/>
    <property type="match status" value="1"/>
</dbReference>
<reference evidence="2 3" key="1">
    <citation type="submission" date="2018-08" db="EMBL/GenBank/DDBJ databases">
        <title>A genome reference for cultivated species of the human gut microbiota.</title>
        <authorList>
            <person name="Zou Y."/>
            <person name="Xue W."/>
            <person name="Luo G."/>
        </authorList>
    </citation>
    <scope>NUCLEOTIDE SEQUENCE [LARGE SCALE GENOMIC DNA]</scope>
    <source>
        <strain evidence="2 3">AM36-3AA</strain>
    </source>
</reference>
<dbReference type="Proteomes" id="UP000286104">
    <property type="component" value="Unassembled WGS sequence"/>
</dbReference>
<dbReference type="EMBL" id="QSHU01000001">
    <property type="protein sequence ID" value="RHC41886.1"/>
    <property type="molecule type" value="Genomic_DNA"/>
</dbReference>
<evidence type="ECO:0000313" key="2">
    <source>
        <dbReference type="EMBL" id="RHC41886.1"/>
    </source>
</evidence>
<dbReference type="InterPro" id="IPR051083">
    <property type="entry name" value="GrpII_Intron_Splice-Mob/Def"/>
</dbReference>
<dbReference type="RefSeq" id="WP_118389223.1">
    <property type="nucleotide sequence ID" value="NZ_QSHU01000001.1"/>
</dbReference>
<comment type="caution">
    <text evidence="2">The sequence shown here is derived from an EMBL/GenBank/DDBJ whole genome shotgun (WGS) entry which is preliminary data.</text>
</comment>
<dbReference type="Pfam" id="PF00078">
    <property type="entry name" value="RVT_1"/>
    <property type="match status" value="1"/>
</dbReference>
<dbReference type="PROSITE" id="PS50878">
    <property type="entry name" value="RT_POL"/>
    <property type="match status" value="1"/>
</dbReference>
<name>A0A414A7U0_9FIRM</name>